<comment type="caution">
    <text evidence="2">The sequence shown here is derived from an EMBL/GenBank/DDBJ whole genome shotgun (WGS) entry which is preliminary data.</text>
</comment>
<dbReference type="EMBL" id="QKKF02027490">
    <property type="protein sequence ID" value="RZF35793.1"/>
    <property type="molecule type" value="Genomic_DNA"/>
</dbReference>
<dbReference type="Proteomes" id="UP000291343">
    <property type="component" value="Unassembled WGS sequence"/>
</dbReference>
<reference evidence="2 3" key="1">
    <citation type="journal article" date="2017" name="Gigascience">
        <title>Genome sequence of the small brown planthopper, Laodelphax striatellus.</title>
        <authorList>
            <person name="Zhu J."/>
            <person name="Jiang F."/>
            <person name="Wang X."/>
            <person name="Yang P."/>
            <person name="Bao Y."/>
            <person name="Zhao W."/>
            <person name="Wang W."/>
            <person name="Lu H."/>
            <person name="Wang Q."/>
            <person name="Cui N."/>
            <person name="Li J."/>
            <person name="Chen X."/>
            <person name="Luo L."/>
            <person name="Yu J."/>
            <person name="Kang L."/>
            <person name="Cui F."/>
        </authorList>
    </citation>
    <scope>NUCLEOTIDE SEQUENCE [LARGE SCALE GENOMIC DNA]</scope>
    <source>
        <strain evidence="2">Lst14</strain>
    </source>
</reference>
<feature type="signal peptide" evidence="1">
    <location>
        <begin position="1"/>
        <end position="24"/>
    </location>
</feature>
<keyword evidence="1" id="KW-0732">Signal</keyword>
<evidence type="ECO:0000313" key="2">
    <source>
        <dbReference type="EMBL" id="RZF35793.1"/>
    </source>
</evidence>
<dbReference type="AlphaFoldDB" id="A0A482WQK2"/>
<gene>
    <name evidence="2" type="ORF">LSTR_LSTR009209</name>
</gene>
<sequence length="189" mass="21239">MRSPVKALSTLLVCSVWMISLSVALPKPTEVSQEELIATPTPTHTPPSARHLQQTGLATAVGVQEGRGGRSIISDVFDSLPIFPMKVPDLFTGVFGLVHQYFAPANGRSAGVRRRRKKKMPVILTTTEEPRREMTQDDYQTLFQQFLRKKDEWDLLLHDKKKKKKKGKKKYDIILGKIVGHLAMAESEC</sequence>
<dbReference type="OrthoDB" id="10362702at2759"/>
<dbReference type="InParanoid" id="A0A482WQK2"/>
<keyword evidence="3" id="KW-1185">Reference proteome</keyword>
<name>A0A482WQK2_LAOST</name>
<dbReference type="SMR" id="A0A482WQK2"/>
<organism evidence="2 3">
    <name type="scientific">Laodelphax striatellus</name>
    <name type="common">Small brown planthopper</name>
    <name type="synonym">Delphax striatella</name>
    <dbReference type="NCBI Taxonomy" id="195883"/>
    <lineage>
        <taxon>Eukaryota</taxon>
        <taxon>Metazoa</taxon>
        <taxon>Ecdysozoa</taxon>
        <taxon>Arthropoda</taxon>
        <taxon>Hexapoda</taxon>
        <taxon>Insecta</taxon>
        <taxon>Pterygota</taxon>
        <taxon>Neoptera</taxon>
        <taxon>Paraneoptera</taxon>
        <taxon>Hemiptera</taxon>
        <taxon>Auchenorrhyncha</taxon>
        <taxon>Fulgoroidea</taxon>
        <taxon>Delphacidae</taxon>
        <taxon>Criomorphinae</taxon>
        <taxon>Laodelphax</taxon>
    </lineage>
</organism>
<evidence type="ECO:0000256" key="1">
    <source>
        <dbReference type="SAM" id="SignalP"/>
    </source>
</evidence>
<evidence type="ECO:0000313" key="3">
    <source>
        <dbReference type="Proteomes" id="UP000291343"/>
    </source>
</evidence>
<accession>A0A482WQK2</accession>
<proteinExistence type="predicted"/>
<protein>
    <submittedName>
        <fullName evidence="2">Uncharacterized protein</fullName>
    </submittedName>
</protein>
<feature type="chain" id="PRO_5019822377" evidence="1">
    <location>
        <begin position="25"/>
        <end position="189"/>
    </location>
</feature>